<evidence type="ECO:0000313" key="3">
    <source>
        <dbReference type="Proteomes" id="UP001275084"/>
    </source>
</evidence>
<dbReference type="PANTHER" id="PTHR38166">
    <property type="entry name" value="C2H2-TYPE DOMAIN-CONTAINING PROTEIN-RELATED"/>
    <property type="match status" value="1"/>
</dbReference>
<feature type="compositionally biased region" description="Basic residues" evidence="1">
    <location>
        <begin position="253"/>
        <end position="264"/>
    </location>
</feature>
<evidence type="ECO:0008006" key="4">
    <source>
        <dbReference type="Google" id="ProtNLM"/>
    </source>
</evidence>
<dbReference type="EMBL" id="JAUIQD010000004">
    <property type="protein sequence ID" value="KAK3352426.1"/>
    <property type="molecule type" value="Genomic_DNA"/>
</dbReference>
<evidence type="ECO:0000313" key="2">
    <source>
        <dbReference type="EMBL" id="KAK3352426.1"/>
    </source>
</evidence>
<keyword evidence="3" id="KW-1185">Reference proteome</keyword>
<feature type="region of interest" description="Disordered" evidence="1">
    <location>
        <begin position="61"/>
        <end position="80"/>
    </location>
</feature>
<feature type="region of interest" description="Disordered" evidence="1">
    <location>
        <begin position="1"/>
        <end position="50"/>
    </location>
</feature>
<feature type="region of interest" description="Disordered" evidence="1">
    <location>
        <begin position="252"/>
        <end position="318"/>
    </location>
</feature>
<reference evidence="2" key="2">
    <citation type="submission" date="2023-06" db="EMBL/GenBank/DDBJ databases">
        <authorList>
            <consortium name="Lawrence Berkeley National Laboratory"/>
            <person name="Haridas S."/>
            <person name="Hensen N."/>
            <person name="Bonometti L."/>
            <person name="Westerberg I."/>
            <person name="Brannstrom I.O."/>
            <person name="Guillou S."/>
            <person name="Cros-Aarteil S."/>
            <person name="Calhoun S."/>
            <person name="Kuo A."/>
            <person name="Mondo S."/>
            <person name="Pangilinan J."/>
            <person name="Riley R."/>
            <person name="Labutti K."/>
            <person name="Andreopoulos B."/>
            <person name="Lipzen A."/>
            <person name="Chen C."/>
            <person name="Yanf M."/>
            <person name="Daum C."/>
            <person name="Ng V."/>
            <person name="Clum A."/>
            <person name="Steindorff A."/>
            <person name="Ohm R."/>
            <person name="Martin F."/>
            <person name="Silar P."/>
            <person name="Natvig D."/>
            <person name="Lalanne C."/>
            <person name="Gautier V."/>
            <person name="Ament-Velasquez S.L."/>
            <person name="Kruys A."/>
            <person name="Hutchinson M.I."/>
            <person name="Powell A.J."/>
            <person name="Barry K."/>
            <person name="Miller A.N."/>
            <person name="Grigoriev I.V."/>
            <person name="Debuchy R."/>
            <person name="Gladieux P."/>
            <person name="Thoren M.H."/>
            <person name="Johannesson H."/>
        </authorList>
    </citation>
    <scope>NUCLEOTIDE SEQUENCE</scope>
    <source>
        <strain evidence="2">CBS 955.72</strain>
    </source>
</reference>
<protein>
    <recommendedName>
        <fullName evidence="4">C2H2-type domain-containing protein</fullName>
    </recommendedName>
</protein>
<name>A0AAJ0HGX6_9PEZI</name>
<dbReference type="Proteomes" id="UP001275084">
    <property type="component" value="Unassembled WGS sequence"/>
</dbReference>
<evidence type="ECO:0000256" key="1">
    <source>
        <dbReference type="SAM" id="MobiDB-lite"/>
    </source>
</evidence>
<organism evidence="2 3">
    <name type="scientific">Lasiosphaeria hispida</name>
    <dbReference type="NCBI Taxonomy" id="260671"/>
    <lineage>
        <taxon>Eukaryota</taxon>
        <taxon>Fungi</taxon>
        <taxon>Dikarya</taxon>
        <taxon>Ascomycota</taxon>
        <taxon>Pezizomycotina</taxon>
        <taxon>Sordariomycetes</taxon>
        <taxon>Sordariomycetidae</taxon>
        <taxon>Sordariales</taxon>
        <taxon>Lasiosphaeriaceae</taxon>
        <taxon>Lasiosphaeria</taxon>
    </lineage>
</organism>
<feature type="compositionally biased region" description="Polar residues" evidence="1">
    <location>
        <begin position="270"/>
        <end position="279"/>
    </location>
</feature>
<comment type="caution">
    <text evidence="2">The sequence shown here is derived from an EMBL/GenBank/DDBJ whole genome shotgun (WGS) entry which is preliminary data.</text>
</comment>
<gene>
    <name evidence="2" type="ORF">B0T25DRAFT_185664</name>
</gene>
<accession>A0AAJ0HGX6</accession>
<dbReference type="AlphaFoldDB" id="A0AAJ0HGX6"/>
<reference evidence="2" key="1">
    <citation type="journal article" date="2023" name="Mol. Phylogenet. Evol.">
        <title>Genome-scale phylogeny and comparative genomics of the fungal order Sordariales.</title>
        <authorList>
            <person name="Hensen N."/>
            <person name="Bonometti L."/>
            <person name="Westerberg I."/>
            <person name="Brannstrom I.O."/>
            <person name="Guillou S."/>
            <person name="Cros-Aarteil S."/>
            <person name="Calhoun S."/>
            <person name="Haridas S."/>
            <person name="Kuo A."/>
            <person name="Mondo S."/>
            <person name="Pangilinan J."/>
            <person name="Riley R."/>
            <person name="LaButti K."/>
            <person name="Andreopoulos B."/>
            <person name="Lipzen A."/>
            <person name="Chen C."/>
            <person name="Yan M."/>
            <person name="Daum C."/>
            <person name="Ng V."/>
            <person name="Clum A."/>
            <person name="Steindorff A."/>
            <person name="Ohm R.A."/>
            <person name="Martin F."/>
            <person name="Silar P."/>
            <person name="Natvig D.O."/>
            <person name="Lalanne C."/>
            <person name="Gautier V."/>
            <person name="Ament-Velasquez S.L."/>
            <person name="Kruys A."/>
            <person name="Hutchinson M.I."/>
            <person name="Powell A.J."/>
            <person name="Barry K."/>
            <person name="Miller A.N."/>
            <person name="Grigoriev I.V."/>
            <person name="Debuchy R."/>
            <person name="Gladieux P."/>
            <person name="Hiltunen Thoren M."/>
            <person name="Johannesson H."/>
        </authorList>
    </citation>
    <scope>NUCLEOTIDE SEQUENCE</scope>
    <source>
        <strain evidence="2">CBS 955.72</strain>
    </source>
</reference>
<feature type="compositionally biased region" description="Acidic residues" evidence="1">
    <location>
        <begin position="302"/>
        <end position="312"/>
    </location>
</feature>
<sequence>MLPFRSKSSVEELDSSNATANTAHKQTTAVTPSIRNEDPVSLDDETSSQPAVAATEIVPIADHETPSIAPSEAVPSSCGETFSSFTEGTLRSYWTAPPPRPLLPFKNFILYDDAIRTLPLNIDGHPKVSGSRAPPPCPLPWLYEFSWADGAIHFGGNPLNTAQARSRPSELGNATFGRSMQRSATLLTDVATCKSAAEVTVTCKSAAEVTVTCKSEDSVNLRRIVFERGEIQKEIAEQRAYLLKQLEAYWRSHPPRRSANRQKGKGPANQAEQRPSTRAVSRPYSRRGFAGGRRKIGQGSGDGDEDDDDNDDLIPASNSSMPKAQIRWYACPYQKWKPQHFLLECGAGFQRITDVKTHLLKKHFAITCPLCRDVYDGEYMLQLHLSRGCDNPPISRPDGCLMSDGQRAAIKTHFGGKKMLHHEQWAFLFRTLFPTSPFPTSIYLLPKQEEHRNFLQTWVLSAGRGALNDIHHHTLLDMPNLNQNEPKERQLGAVMAQFITLRLLEDLSEERLCADFAVAQQAFAMSSSSAGCVSAVANHQALTAPTPAAGSILAHDAVAQLPTSEWNPQHEPNQVPWPMLTVGEHTGILGSLNTNFDALDPTSACYYGSNLSKLSSGFGENTGINIGGPGIPGVDLLGPSLVPQWAGGYQQDEFMYPDSSYLTNGAAPGPSASAIVGVGVDGYTRPLTAWNPLGQGEDWYFTGNSFHPGFGSSLMVDGGMISGWRVGGLQPISEMPELKIQRHTAGSHHGRS</sequence>
<dbReference type="PANTHER" id="PTHR38166:SF1">
    <property type="entry name" value="C2H2-TYPE DOMAIN-CONTAINING PROTEIN"/>
    <property type="match status" value="1"/>
</dbReference>
<proteinExistence type="predicted"/>
<feature type="compositionally biased region" description="Polar residues" evidence="1">
    <location>
        <begin position="15"/>
        <end position="34"/>
    </location>
</feature>